<reference evidence="9" key="1">
    <citation type="submission" date="2021-01" db="EMBL/GenBank/DDBJ databases">
        <authorList>
            <person name="Corre E."/>
            <person name="Pelletier E."/>
            <person name="Niang G."/>
            <person name="Scheremetjew M."/>
            <person name="Finn R."/>
            <person name="Kale V."/>
            <person name="Holt S."/>
            <person name="Cochrane G."/>
            <person name="Meng A."/>
            <person name="Brown T."/>
            <person name="Cohen L."/>
        </authorList>
    </citation>
    <scope>NUCLEOTIDE SEQUENCE</scope>
    <source>
        <strain evidence="9">CCMP3105</strain>
    </source>
</reference>
<name>A0A7S4V510_9DINO</name>
<dbReference type="InterPro" id="IPR057264">
    <property type="entry name" value="Ribosomal_uL24_C"/>
</dbReference>
<dbReference type="GO" id="GO:0003723">
    <property type="term" value="F:RNA binding"/>
    <property type="evidence" value="ECO:0007669"/>
    <property type="project" value="InterPro"/>
</dbReference>
<dbReference type="InterPro" id="IPR014722">
    <property type="entry name" value="Rib_uL2_dom2"/>
</dbReference>
<dbReference type="GO" id="GO:0006412">
    <property type="term" value="P:translation"/>
    <property type="evidence" value="ECO:0007669"/>
    <property type="project" value="InterPro"/>
</dbReference>
<dbReference type="CDD" id="cd06089">
    <property type="entry name" value="KOW_RPL26"/>
    <property type="match status" value="1"/>
</dbReference>
<comment type="subunit">
    <text evidence="3">Part of the 50S ribosomal subunit.</text>
</comment>
<dbReference type="Pfam" id="PF00467">
    <property type="entry name" value="KOW"/>
    <property type="match status" value="1"/>
</dbReference>
<dbReference type="HAMAP" id="MF_01326_B">
    <property type="entry name" value="Ribosomal_uL24_B"/>
    <property type="match status" value="1"/>
</dbReference>
<dbReference type="SMART" id="SM00739">
    <property type="entry name" value="KOW"/>
    <property type="match status" value="1"/>
</dbReference>
<feature type="domain" description="KOW" evidence="8">
    <location>
        <begin position="164"/>
        <end position="191"/>
    </location>
</feature>
<evidence type="ECO:0000256" key="7">
    <source>
        <dbReference type="SAM" id="SignalP"/>
    </source>
</evidence>
<dbReference type="PANTHER" id="PTHR12903">
    <property type="entry name" value="MITOCHONDRIAL RIBOSOMAL PROTEIN L24"/>
    <property type="match status" value="1"/>
</dbReference>
<dbReference type="EMBL" id="HBNR01006659">
    <property type="protein sequence ID" value="CAE4564755.1"/>
    <property type="molecule type" value="Transcribed_RNA"/>
</dbReference>
<evidence type="ECO:0000256" key="2">
    <source>
        <dbReference type="ARBA" id="ARBA00010618"/>
    </source>
</evidence>
<keyword evidence="5" id="KW-0687">Ribonucleoprotein</keyword>
<evidence type="ECO:0000259" key="8">
    <source>
        <dbReference type="SMART" id="SM00739"/>
    </source>
</evidence>
<accession>A0A7S4V510</accession>
<dbReference type="InterPro" id="IPR003256">
    <property type="entry name" value="Ribosomal_uL24"/>
</dbReference>
<dbReference type="SUPFAM" id="SSF50104">
    <property type="entry name" value="Translation proteins SH3-like domain"/>
    <property type="match status" value="1"/>
</dbReference>
<evidence type="ECO:0000256" key="3">
    <source>
        <dbReference type="ARBA" id="ARBA00011838"/>
    </source>
</evidence>
<protein>
    <recommendedName>
        <fullName evidence="6">Large ribosomal subunit protein uL24c</fullName>
    </recommendedName>
</protein>
<dbReference type="GO" id="GO:0005840">
    <property type="term" value="C:ribosome"/>
    <property type="evidence" value="ECO:0007669"/>
    <property type="project" value="UniProtKB-KW"/>
</dbReference>
<dbReference type="AlphaFoldDB" id="A0A7S4V510"/>
<evidence type="ECO:0000256" key="6">
    <source>
        <dbReference type="ARBA" id="ARBA00035282"/>
    </source>
</evidence>
<dbReference type="Pfam" id="PF17136">
    <property type="entry name" value="ribosomal_L24"/>
    <property type="match status" value="1"/>
</dbReference>
<dbReference type="InterPro" id="IPR041988">
    <property type="entry name" value="Ribosomal_uL24_KOW"/>
</dbReference>
<feature type="chain" id="PRO_5030908691" description="Large ribosomal subunit protein uL24c" evidence="7">
    <location>
        <begin position="30"/>
        <end position="286"/>
    </location>
</feature>
<feature type="signal peptide" evidence="7">
    <location>
        <begin position="1"/>
        <end position="29"/>
    </location>
</feature>
<dbReference type="InterPro" id="IPR008991">
    <property type="entry name" value="Translation_prot_SH3-like_sf"/>
</dbReference>
<evidence type="ECO:0000256" key="4">
    <source>
        <dbReference type="ARBA" id="ARBA00022980"/>
    </source>
</evidence>
<keyword evidence="4" id="KW-0689">Ribosomal protein</keyword>
<dbReference type="GO" id="GO:0003735">
    <property type="term" value="F:structural constituent of ribosome"/>
    <property type="evidence" value="ECO:0007669"/>
    <property type="project" value="InterPro"/>
</dbReference>
<dbReference type="InterPro" id="IPR005824">
    <property type="entry name" value="KOW"/>
</dbReference>
<dbReference type="NCBIfam" id="TIGR01079">
    <property type="entry name" value="rplX_bact"/>
    <property type="match status" value="1"/>
</dbReference>
<comment type="similarity">
    <text evidence="2">Belongs to the universal ribosomal protein uL24 family.</text>
</comment>
<evidence type="ECO:0000256" key="5">
    <source>
        <dbReference type="ARBA" id="ARBA00023274"/>
    </source>
</evidence>
<dbReference type="Gene3D" id="2.30.30.30">
    <property type="match status" value="1"/>
</dbReference>
<comment type="function">
    <text evidence="1">One of two assembly initiator proteins, it binds directly to the 5'-end of the 23S rRNA, where it nucleates assembly of the 50S subunit.</text>
</comment>
<keyword evidence="7" id="KW-0732">Signal</keyword>
<sequence length="286" mass="30487">MAGPRGPGAAAARGPVLLALALGAARLAARNAPRQGALPEQRNSPAFVPASGLAQGLAASAPRAPTPPRAAAAATAAPARGAAAVAAAGAAALAALAGRVRTPTPSRQSPRVLLRANSPFPSVPVGSRGQRRIRAGPHRPIFRGRQIRVRVNPNTNKPIRYRMYVRPGDTVQVMKGKDKGKVTTVLKTYPKWNRILCLGVNYCIKHVRPTREDEVGQRVQVEAPMHASVVMHYSEKEGVAGRLGIRFEEVDGEIVKIRYNKATGETIEDQEAPEWVPVLDRVSSDE</sequence>
<dbReference type="GO" id="GO:1990904">
    <property type="term" value="C:ribonucleoprotein complex"/>
    <property type="evidence" value="ECO:0007669"/>
    <property type="project" value="UniProtKB-KW"/>
</dbReference>
<organism evidence="9">
    <name type="scientific">Alexandrium monilatum</name>
    <dbReference type="NCBI Taxonomy" id="311494"/>
    <lineage>
        <taxon>Eukaryota</taxon>
        <taxon>Sar</taxon>
        <taxon>Alveolata</taxon>
        <taxon>Dinophyceae</taxon>
        <taxon>Gonyaulacales</taxon>
        <taxon>Pyrocystaceae</taxon>
        <taxon>Alexandrium</taxon>
    </lineage>
</organism>
<evidence type="ECO:0000313" key="9">
    <source>
        <dbReference type="EMBL" id="CAE4564755.1"/>
    </source>
</evidence>
<proteinExistence type="inferred from homology"/>
<gene>
    <name evidence="9" type="ORF">AMON00008_LOCUS4374</name>
</gene>
<evidence type="ECO:0000256" key="1">
    <source>
        <dbReference type="ARBA" id="ARBA00004072"/>
    </source>
</evidence>